<dbReference type="Pfam" id="PF00218">
    <property type="entry name" value="IGPS"/>
    <property type="match status" value="1"/>
</dbReference>
<evidence type="ECO:0000259" key="9">
    <source>
        <dbReference type="Pfam" id="PF00218"/>
    </source>
</evidence>
<proteinExistence type="inferred from homology"/>
<keyword evidence="3 8" id="KW-0028">Amino-acid biosynthesis</keyword>
<reference evidence="10 11" key="1">
    <citation type="submission" date="2020-08" db="EMBL/GenBank/DDBJ databases">
        <title>Genome public.</title>
        <authorList>
            <person name="Liu C."/>
            <person name="Sun Q."/>
        </authorList>
    </citation>
    <scope>NUCLEOTIDE SEQUENCE [LARGE SCALE GENOMIC DNA]</scope>
    <source>
        <strain evidence="10 11">NSJ-13</strain>
    </source>
</reference>
<dbReference type="InterPro" id="IPR001468">
    <property type="entry name" value="Indole-3-GlycerolPSynthase_CS"/>
</dbReference>
<comment type="caution">
    <text evidence="10">The sequence shown here is derived from an EMBL/GenBank/DDBJ whole genome shotgun (WGS) entry which is preliminary data.</text>
</comment>
<feature type="domain" description="Indole-3-glycerol phosphate synthase" evidence="9">
    <location>
        <begin position="3"/>
        <end position="260"/>
    </location>
</feature>
<dbReference type="InterPro" id="IPR045186">
    <property type="entry name" value="Indole-3-glycerol_P_synth"/>
</dbReference>
<keyword evidence="6 8" id="KW-0057">Aromatic amino acid biosynthesis</keyword>
<evidence type="ECO:0000256" key="3">
    <source>
        <dbReference type="ARBA" id="ARBA00022605"/>
    </source>
</evidence>
<dbReference type="InterPro" id="IPR013785">
    <property type="entry name" value="Aldolase_TIM"/>
</dbReference>
<comment type="pathway">
    <text evidence="2 8">Amino-acid biosynthesis; L-tryptophan biosynthesis; L-tryptophan from chorismate: step 4/5.</text>
</comment>
<dbReference type="CDD" id="cd00331">
    <property type="entry name" value="IGPS"/>
    <property type="match status" value="1"/>
</dbReference>
<comment type="catalytic activity">
    <reaction evidence="1 8">
        <text>1-(2-carboxyphenylamino)-1-deoxy-D-ribulose 5-phosphate + H(+) = (1S,2R)-1-C-(indol-3-yl)glycerol 3-phosphate + CO2 + H2O</text>
        <dbReference type="Rhea" id="RHEA:23476"/>
        <dbReference type="ChEBI" id="CHEBI:15377"/>
        <dbReference type="ChEBI" id="CHEBI:15378"/>
        <dbReference type="ChEBI" id="CHEBI:16526"/>
        <dbReference type="ChEBI" id="CHEBI:58613"/>
        <dbReference type="ChEBI" id="CHEBI:58866"/>
        <dbReference type="EC" id="4.1.1.48"/>
    </reaction>
</comment>
<keyword evidence="11" id="KW-1185">Reference proteome</keyword>
<evidence type="ECO:0000256" key="8">
    <source>
        <dbReference type="HAMAP-Rule" id="MF_00134"/>
    </source>
</evidence>
<name>A0ABR7G8H4_9FIRM</name>
<evidence type="ECO:0000256" key="1">
    <source>
        <dbReference type="ARBA" id="ARBA00001633"/>
    </source>
</evidence>
<dbReference type="HAMAP" id="MF_00134_B">
    <property type="entry name" value="IGPS_B"/>
    <property type="match status" value="1"/>
</dbReference>
<dbReference type="RefSeq" id="WP_186865110.1">
    <property type="nucleotide sequence ID" value="NZ_JACOPE010000001.1"/>
</dbReference>
<dbReference type="SUPFAM" id="SSF51366">
    <property type="entry name" value="Ribulose-phoshate binding barrel"/>
    <property type="match status" value="1"/>
</dbReference>
<keyword evidence="7 8" id="KW-0456">Lyase</keyword>
<dbReference type="InterPro" id="IPR013798">
    <property type="entry name" value="Indole-3-glycerol_P_synth_dom"/>
</dbReference>
<dbReference type="NCBIfam" id="NF001377">
    <property type="entry name" value="PRK00278.2-4"/>
    <property type="match status" value="1"/>
</dbReference>
<gene>
    <name evidence="8 10" type="primary">trpC</name>
    <name evidence="10" type="ORF">H8S40_09240</name>
</gene>
<evidence type="ECO:0000256" key="6">
    <source>
        <dbReference type="ARBA" id="ARBA00023141"/>
    </source>
</evidence>
<dbReference type="PANTHER" id="PTHR22854:SF2">
    <property type="entry name" value="INDOLE-3-GLYCEROL-PHOSPHATE SYNTHASE"/>
    <property type="match status" value="1"/>
</dbReference>
<dbReference type="GO" id="GO:0004425">
    <property type="term" value="F:indole-3-glycerol-phosphate synthase activity"/>
    <property type="evidence" value="ECO:0007669"/>
    <property type="project" value="UniProtKB-EC"/>
</dbReference>
<evidence type="ECO:0000256" key="2">
    <source>
        <dbReference type="ARBA" id="ARBA00004696"/>
    </source>
</evidence>
<comment type="similarity">
    <text evidence="8">Belongs to the TrpC family.</text>
</comment>
<evidence type="ECO:0000313" key="10">
    <source>
        <dbReference type="EMBL" id="MBC5683747.1"/>
    </source>
</evidence>
<dbReference type="Gene3D" id="3.20.20.70">
    <property type="entry name" value="Aldolase class I"/>
    <property type="match status" value="1"/>
</dbReference>
<evidence type="ECO:0000313" key="11">
    <source>
        <dbReference type="Proteomes" id="UP000631576"/>
    </source>
</evidence>
<keyword evidence="4 8" id="KW-0210">Decarboxylase</keyword>
<dbReference type="HAMAP" id="MF_00134_A">
    <property type="entry name" value="IGPS_A"/>
    <property type="match status" value="1"/>
</dbReference>
<sequence>MILDEIAAKTRERIEKRKQEIAPETIKAQAEKIAEKEKKQGGFTFPFEQALKKNGISFICEVKKASPSKGVIAEDFPYLAIAKEYEAAGASALSVLTEPYYFMGNDTYLKEIANQVQIPVLRKDFTVDEYMIYEAKVLGASAVLLICAILSDEELKRYAKIAQELGLSALVEAHTEEEVQRALNSKARIIGVNNRDLKTFTVDIHTSERLRRQVPQDIVYVSESGIKTPEDIRRLRENGTDAVLIGETFMRSEDKKTALRWLAGEVE</sequence>
<protein>
    <recommendedName>
        <fullName evidence="8">Indole-3-glycerol phosphate synthase</fullName>
        <shortName evidence="8">IGPS</shortName>
        <ecNumber evidence="8">4.1.1.48</ecNumber>
    </recommendedName>
</protein>
<evidence type="ECO:0000256" key="5">
    <source>
        <dbReference type="ARBA" id="ARBA00022822"/>
    </source>
</evidence>
<dbReference type="InterPro" id="IPR011060">
    <property type="entry name" value="RibuloseP-bd_barrel"/>
</dbReference>
<dbReference type="EC" id="4.1.1.48" evidence="8"/>
<dbReference type="PANTHER" id="PTHR22854">
    <property type="entry name" value="TRYPTOPHAN BIOSYNTHESIS PROTEIN"/>
    <property type="match status" value="1"/>
</dbReference>
<organism evidence="10 11">
    <name type="scientific">Ruminococcus hominis</name>
    <dbReference type="NCBI Taxonomy" id="2763065"/>
    <lineage>
        <taxon>Bacteria</taxon>
        <taxon>Bacillati</taxon>
        <taxon>Bacillota</taxon>
        <taxon>Clostridia</taxon>
        <taxon>Eubacteriales</taxon>
        <taxon>Oscillospiraceae</taxon>
        <taxon>Ruminococcus</taxon>
    </lineage>
</organism>
<evidence type="ECO:0000256" key="4">
    <source>
        <dbReference type="ARBA" id="ARBA00022793"/>
    </source>
</evidence>
<accession>A0ABR7G8H4</accession>
<keyword evidence="5 8" id="KW-0822">Tryptophan biosynthesis</keyword>
<dbReference type="Proteomes" id="UP000631576">
    <property type="component" value="Unassembled WGS sequence"/>
</dbReference>
<dbReference type="PROSITE" id="PS00614">
    <property type="entry name" value="IGPS"/>
    <property type="match status" value="1"/>
</dbReference>
<evidence type="ECO:0000256" key="7">
    <source>
        <dbReference type="ARBA" id="ARBA00023239"/>
    </source>
</evidence>
<dbReference type="EMBL" id="JACOPE010000001">
    <property type="protein sequence ID" value="MBC5683747.1"/>
    <property type="molecule type" value="Genomic_DNA"/>
</dbReference>